<gene>
    <name evidence="2" type="ORF">BaRGS_00008405</name>
</gene>
<dbReference type="Proteomes" id="UP001519460">
    <property type="component" value="Unassembled WGS sequence"/>
</dbReference>
<reference evidence="2 3" key="1">
    <citation type="journal article" date="2023" name="Sci. Data">
        <title>Genome assembly of the Korean intertidal mud-creeper Batillaria attramentaria.</title>
        <authorList>
            <person name="Patra A.K."/>
            <person name="Ho P.T."/>
            <person name="Jun S."/>
            <person name="Lee S.J."/>
            <person name="Kim Y."/>
            <person name="Won Y.J."/>
        </authorList>
    </citation>
    <scope>NUCLEOTIDE SEQUENCE [LARGE SCALE GENOMIC DNA]</scope>
    <source>
        <strain evidence="2">Wonlab-2016</strain>
    </source>
</reference>
<feature type="signal peptide" evidence="1">
    <location>
        <begin position="1"/>
        <end position="20"/>
    </location>
</feature>
<name>A0ABD0LM06_9CAEN</name>
<comment type="caution">
    <text evidence="2">The sequence shown here is derived from an EMBL/GenBank/DDBJ whole genome shotgun (WGS) entry which is preliminary data.</text>
</comment>
<keyword evidence="1" id="KW-0732">Signal</keyword>
<dbReference type="AlphaFoldDB" id="A0ABD0LM06"/>
<dbReference type="EMBL" id="JACVVK020000037">
    <property type="protein sequence ID" value="KAK7500498.1"/>
    <property type="molecule type" value="Genomic_DNA"/>
</dbReference>
<proteinExistence type="predicted"/>
<evidence type="ECO:0000313" key="3">
    <source>
        <dbReference type="Proteomes" id="UP001519460"/>
    </source>
</evidence>
<protein>
    <submittedName>
        <fullName evidence="2">Uncharacterized protein</fullName>
    </submittedName>
</protein>
<evidence type="ECO:0000313" key="2">
    <source>
        <dbReference type="EMBL" id="KAK7500498.1"/>
    </source>
</evidence>
<sequence length="142" mass="16506">MWTKWHFLVHCSKCFELSLALCVELRVFVQKEQSSSDFRVLRGHHQKFQHSLPSLHSPLLFFEDHSPLEEEEAVDCLNCDRGADKTRASKRQPTNGPDRLWPDVLDTSPLRHCDQEASPMFHMDLLNTECSYNHCVPHEGFS</sequence>
<keyword evidence="3" id="KW-1185">Reference proteome</keyword>
<accession>A0ABD0LM06</accession>
<organism evidence="2 3">
    <name type="scientific">Batillaria attramentaria</name>
    <dbReference type="NCBI Taxonomy" id="370345"/>
    <lineage>
        <taxon>Eukaryota</taxon>
        <taxon>Metazoa</taxon>
        <taxon>Spiralia</taxon>
        <taxon>Lophotrochozoa</taxon>
        <taxon>Mollusca</taxon>
        <taxon>Gastropoda</taxon>
        <taxon>Caenogastropoda</taxon>
        <taxon>Sorbeoconcha</taxon>
        <taxon>Cerithioidea</taxon>
        <taxon>Batillariidae</taxon>
        <taxon>Batillaria</taxon>
    </lineage>
</organism>
<evidence type="ECO:0000256" key="1">
    <source>
        <dbReference type="SAM" id="SignalP"/>
    </source>
</evidence>
<feature type="chain" id="PRO_5044863028" evidence="1">
    <location>
        <begin position="21"/>
        <end position="142"/>
    </location>
</feature>